<name>A0A136PX30_9ACTN</name>
<proteinExistence type="predicted"/>
<organism evidence="1 2">
    <name type="scientific">Micromonospora rosaria</name>
    <dbReference type="NCBI Taxonomy" id="47874"/>
    <lineage>
        <taxon>Bacteria</taxon>
        <taxon>Bacillati</taxon>
        <taxon>Actinomycetota</taxon>
        <taxon>Actinomycetes</taxon>
        <taxon>Micromonosporales</taxon>
        <taxon>Micromonosporaceae</taxon>
        <taxon>Micromonospora</taxon>
    </lineage>
</organism>
<sequence>MVGSSDGDSVGAGLVGAGLLAGGLVAGLPDGVPLGRALVGGFAWDGLGAGLVEVAPAEGAAERLGVGCGGGATRVGDGEAVVDGEGLAVGAAEGGCHCSSTGSTKGMIVSGRTGPPAKLTPTIAVYATPARPRK</sequence>
<dbReference type="EMBL" id="LRQV01000011">
    <property type="protein sequence ID" value="KXK62933.1"/>
    <property type="molecule type" value="Genomic_DNA"/>
</dbReference>
<gene>
    <name evidence="1" type="ORF">AWW66_05430</name>
</gene>
<dbReference type="Proteomes" id="UP000070620">
    <property type="component" value="Unassembled WGS sequence"/>
</dbReference>
<comment type="caution">
    <text evidence="1">The sequence shown here is derived from an EMBL/GenBank/DDBJ whole genome shotgun (WGS) entry which is preliminary data.</text>
</comment>
<evidence type="ECO:0000313" key="1">
    <source>
        <dbReference type="EMBL" id="KXK62933.1"/>
    </source>
</evidence>
<reference evidence="1 2" key="1">
    <citation type="submission" date="2016-01" db="EMBL/GenBank/DDBJ databases">
        <title>Whole genome sequence and analysis of Micromonospora rosaria DSM 803, which can produce antibacterial substance rosamicin.</title>
        <authorList>
            <person name="Yang H."/>
            <person name="He X."/>
            <person name="Zhu D."/>
        </authorList>
    </citation>
    <scope>NUCLEOTIDE SEQUENCE [LARGE SCALE GENOMIC DNA]</scope>
    <source>
        <strain evidence="1 2">DSM 803</strain>
    </source>
</reference>
<dbReference type="AlphaFoldDB" id="A0A136PX30"/>
<keyword evidence="2" id="KW-1185">Reference proteome</keyword>
<accession>A0A136PX30</accession>
<protein>
    <submittedName>
        <fullName evidence="1">Uncharacterized protein</fullName>
    </submittedName>
</protein>
<evidence type="ECO:0000313" key="2">
    <source>
        <dbReference type="Proteomes" id="UP000070620"/>
    </source>
</evidence>